<proteinExistence type="predicted"/>
<dbReference type="KEGG" id="cdep:91089485"/>
<feature type="compositionally biased region" description="Polar residues" evidence="6">
    <location>
        <begin position="77"/>
        <end position="93"/>
    </location>
</feature>
<gene>
    <name evidence="8" type="ORF">L203_105276</name>
</gene>
<evidence type="ECO:0000256" key="3">
    <source>
        <dbReference type="ARBA" id="ARBA00022723"/>
    </source>
</evidence>
<dbReference type="Pfam" id="PF13202">
    <property type="entry name" value="EF-hand_5"/>
    <property type="match status" value="1"/>
</dbReference>
<dbReference type="CDD" id="cd16180">
    <property type="entry name" value="EFh_PEF_Group_I"/>
    <property type="match status" value="1"/>
</dbReference>
<evidence type="ECO:0000256" key="2">
    <source>
        <dbReference type="ARBA" id="ARBA00022490"/>
    </source>
</evidence>
<comment type="subcellular location">
    <subcellularLocation>
        <location evidence="1">Cytoplasm</location>
    </subcellularLocation>
</comment>
<keyword evidence="9" id="KW-1185">Reference proteome</keyword>
<dbReference type="Gene3D" id="1.10.238.10">
    <property type="entry name" value="EF-hand"/>
    <property type="match status" value="1"/>
</dbReference>
<accession>A0AAJ8JX52</accession>
<organism evidence="8 9">
    <name type="scientific">Cryptococcus depauperatus CBS 7841</name>
    <dbReference type="NCBI Taxonomy" id="1295531"/>
    <lineage>
        <taxon>Eukaryota</taxon>
        <taxon>Fungi</taxon>
        <taxon>Dikarya</taxon>
        <taxon>Basidiomycota</taxon>
        <taxon>Agaricomycotina</taxon>
        <taxon>Tremellomycetes</taxon>
        <taxon>Tremellales</taxon>
        <taxon>Cryptococcaceae</taxon>
        <taxon>Cryptococcus</taxon>
    </lineage>
</organism>
<reference evidence="8" key="2">
    <citation type="journal article" date="2022" name="Elife">
        <title>Obligate sexual reproduction of a homothallic fungus closely related to the Cryptococcus pathogenic species complex.</title>
        <authorList>
            <person name="Passer A.R."/>
            <person name="Clancey S.A."/>
            <person name="Shea T."/>
            <person name="David-Palma M."/>
            <person name="Averette A.F."/>
            <person name="Boekhout T."/>
            <person name="Porcel B.M."/>
            <person name="Nowrousian M."/>
            <person name="Cuomo C.A."/>
            <person name="Sun S."/>
            <person name="Heitman J."/>
            <person name="Coelho M.A."/>
        </authorList>
    </citation>
    <scope>NUCLEOTIDE SEQUENCE</scope>
    <source>
        <strain evidence="8">CBS 7841</strain>
    </source>
</reference>
<dbReference type="InterPro" id="IPR011992">
    <property type="entry name" value="EF-hand-dom_pair"/>
</dbReference>
<evidence type="ECO:0000256" key="6">
    <source>
        <dbReference type="SAM" id="MobiDB-lite"/>
    </source>
</evidence>
<evidence type="ECO:0000313" key="8">
    <source>
        <dbReference type="EMBL" id="WVN90042.1"/>
    </source>
</evidence>
<feature type="compositionally biased region" description="Low complexity" evidence="6">
    <location>
        <begin position="114"/>
        <end position="133"/>
    </location>
</feature>
<dbReference type="AlphaFoldDB" id="A0AAJ8JX52"/>
<dbReference type="GO" id="GO:0005509">
    <property type="term" value="F:calcium ion binding"/>
    <property type="evidence" value="ECO:0007669"/>
    <property type="project" value="InterPro"/>
</dbReference>
<keyword evidence="2" id="KW-0963">Cytoplasm</keyword>
<dbReference type="PROSITE" id="PS00018">
    <property type="entry name" value="EF_HAND_1"/>
    <property type="match status" value="1"/>
</dbReference>
<sequence>MSNFLGRPSGGDSPFAIGDRAMKDTSNPQPPQQHNPTPRNQYIPESAHPGYPPPRPSPYQEQPKSYPVSNDGRGGMTSPTNLQGRGYTPQQHFVHSGPPPSGGAQGYGGRPGSQQGYAQAAGTYQQAPSRQYSSPPPQQGYPQQQSQNFAAPRPTYPQQGYVDHTPTGDPSLRPAQQQQYGSVSQQPPHYNPATQGSHPQPAQQEPWGEPHTRDIPPTAPQSNDDYELVAMFNQFDSTKTGQLMPYDLQRLLAKDARMAAREDSIKMLMNIFDTDRSGSINYHEFEGLYRYIQDWHNIFARFDRDSSGLIDRSELHSALLGFGFALPPELIRKVEKRFAPPPGQGENKGIGFDRFLMACVTVKHYTEGFTRFDQRNEGRVTMDYNQFMEMVLDAPS</sequence>
<dbReference type="PANTHER" id="PTHR46212:SF3">
    <property type="entry name" value="GH27120P"/>
    <property type="match status" value="1"/>
</dbReference>
<dbReference type="SMART" id="SM00054">
    <property type="entry name" value="EFh"/>
    <property type="match status" value="3"/>
</dbReference>
<dbReference type="PROSITE" id="PS50222">
    <property type="entry name" value="EF_HAND_2"/>
    <property type="match status" value="1"/>
</dbReference>
<dbReference type="SUPFAM" id="SSF47473">
    <property type="entry name" value="EF-hand"/>
    <property type="match status" value="1"/>
</dbReference>
<dbReference type="GeneID" id="91089485"/>
<dbReference type="Pfam" id="PF13499">
    <property type="entry name" value="EF-hand_7"/>
    <property type="match status" value="1"/>
</dbReference>
<dbReference type="InterPro" id="IPR018247">
    <property type="entry name" value="EF_Hand_1_Ca_BS"/>
</dbReference>
<feature type="region of interest" description="Disordered" evidence="6">
    <location>
        <begin position="1"/>
        <end position="223"/>
    </location>
</feature>
<feature type="compositionally biased region" description="Polar residues" evidence="6">
    <location>
        <begin position="192"/>
        <end position="203"/>
    </location>
</feature>
<dbReference type="Proteomes" id="UP000094043">
    <property type="component" value="Chromosome 6"/>
</dbReference>
<reference evidence="8" key="1">
    <citation type="submission" date="2016-06" db="EMBL/GenBank/DDBJ databases">
        <authorList>
            <person name="Cuomo C."/>
            <person name="Litvintseva A."/>
            <person name="Heitman J."/>
            <person name="Chen Y."/>
            <person name="Sun S."/>
            <person name="Springer D."/>
            <person name="Dromer F."/>
            <person name="Young S."/>
            <person name="Zeng Q."/>
            <person name="Chapman S."/>
            <person name="Gujja S."/>
            <person name="Saif S."/>
            <person name="Birren B."/>
        </authorList>
    </citation>
    <scope>NUCLEOTIDE SEQUENCE</scope>
    <source>
        <strain evidence="8">CBS 7841</strain>
    </source>
</reference>
<dbReference type="GO" id="GO:0005737">
    <property type="term" value="C:cytoplasm"/>
    <property type="evidence" value="ECO:0007669"/>
    <property type="project" value="UniProtKB-SubCell"/>
</dbReference>
<protein>
    <recommendedName>
        <fullName evidence="7">EF-hand domain-containing protein</fullName>
    </recommendedName>
</protein>
<evidence type="ECO:0000313" key="9">
    <source>
        <dbReference type="Proteomes" id="UP000094043"/>
    </source>
</evidence>
<feature type="compositionally biased region" description="Low complexity" evidence="6">
    <location>
        <begin position="176"/>
        <end position="186"/>
    </location>
</feature>
<reference evidence="8" key="3">
    <citation type="submission" date="2024-01" db="EMBL/GenBank/DDBJ databases">
        <authorList>
            <person name="Coelho M.A."/>
            <person name="David-Palma M."/>
            <person name="Shea T."/>
            <person name="Sun S."/>
            <person name="Cuomo C.A."/>
            <person name="Heitman J."/>
        </authorList>
    </citation>
    <scope>NUCLEOTIDE SEQUENCE</scope>
    <source>
        <strain evidence="8">CBS 7841</strain>
    </source>
</reference>
<keyword evidence="4" id="KW-0677">Repeat</keyword>
<keyword evidence="3" id="KW-0479">Metal-binding</keyword>
<feature type="domain" description="EF-hand" evidence="7">
    <location>
        <begin position="290"/>
        <end position="325"/>
    </location>
</feature>
<evidence type="ECO:0000256" key="5">
    <source>
        <dbReference type="ARBA" id="ARBA00022837"/>
    </source>
</evidence>
<evidence type="ECO:0000259" key="7">
    <source>
        <dbReference type="PROSITE" id="PS50222"/>
    </source>
</evidence>
<dbReference type="GO" id="GO:0048306">
    <property type="term" value="F:calcium-dependent protein binding"/>
    <property type="evidence" value="ECO:0007669"/>
    <property type="project" value="UniProtKB-ARBA"/>
</dbReference>
<dbReference type="RefSeq" id="XP_066070742.1">
    <property type="nucleotide sequence ID" value="XM_066214645.1"/>
</dbReference>
<evidence type="ECO:0000256" key="1">
    <source>
        <dbReference type="ARBA" id="ARBA00004496"/>
    </source>
</evidence>
<dbReference type="EMBL" id="CP143789">
    <property type="protein sequence ID" value="WVN90042.1"/>
    <property type="molecule type" value="Genomic_DNA"/>
</dbReference>
<keyword evidence="5" id="KW-0106">Calcium</keyword>
<dbReference type="InterPro" id="IPR002048">
    <property type="entry name" value="EF_hand_dom"/>
</dbReference>
<dbReference type="PANTHER" id="PTHR46212">
    <property type="entry name" value="PEFLIN"/>
    <property type="match status" value="1"/>
</dbReference>
<name>A0AAJ8JX52_9TREE</name>
<dbReference type="InterPro" id="IPR051426">
    <property type="entry name" value="Peflin/Sorcin_CaBP"/>
</dbReference>
<evidence type="ECO:0000256" key="4">
    <source>
        <dbReference type="ARBA" id="ARBA00022737"/>
    </source>
</evidence>